<name>B9T4G0_RICCO</name>
<keyword evidence="3" id="KW-1185">Reference proteome</keyword>
<organism evidence="2 3">
    <name type="scientific">Ricinus communis</name>
    <name type="common">Castor bean</name>
    <dbReference type="NCBI Taxonomy" id="3988"/>
    <lineage>
        <taxon>Eukaryota</taxon>
        <taxon>Viridiplantae</taxon>
        <taxon>Streptophyta</taxon>
        <taxon>Embryophyta</taxon>
        <taxon>Tracheophyta</taxon>
        <taxon>Spermatophyta</taxon>
        <taxon>Magnoliopsida</taxon>
        <taxon>eudicotyledons</taxon>
        <taxon>Gunneridae</taxon>
        <taxon>Pentapetalae</taxon>
        <taxon>rosids</taxon>
        <taxon>fabids</taxon>
        <taxon>Malpighiales</taxon>
        <taxon>Euphorbiaceae</taxon>
        <taxon>Acalyphoideae</taxon>
        <taxon>Acalypheae</taxon>
        <taxon>Ricinus</taxon>
    </lineage>
</organism>
<evidence type="ECO:0000313" key="2">
    <source>
        <dbReference type="EMBL" id="EEF29256.1"/>
    </source>
</evidence>
<evidence type="ECO:0000313" key="3">
    <source>
        <dbReference type="Proteomes" id="UP000008311"/>
    </source>
</evidence>
<dbReference type="AlphaFoldDB" id="B9T4G0"/>
<dbReference type="STRING" id="3988.B9T4G0"/>
<dbReference type="InParanoid" id="B9T4G0"/>
<feature type="compositionally biased region" description="Basic and acidic residues" evidence="1">
    <location>
        <begin position="34"/>
        <end position="44"/>
    </location>
</feature>
<gene>
    <name evidence="2" type="ORF">RCOM_1072560</name>
</gene>
<accession>B9T4G0</accession>
<dbReference type="EMBL" id="EQ974469">
    <property type="protein sequence ID" value="EEF29256.1"/>
    <property type="molecule type" value="Genomic_DNA"/>
</dbReference>
<evidence type="ECO:0000256" key="1">
    <source>
        <dbReference type="SAM" id="MobiDB-lite"/>
    </source>
</evidence>
<protein>
    <submittedName>
        <fullName evidence="2">Uncharacterized protein</fullName>
    </submittedName>
</protein>
<reference evidence="3" key="1">
    <citation type="journal article" date="2010" name="Nat. Biotechnol.">
        <title>Draft genome sequence of the oilseed species Ricinus communis.</title>
        <authorList>
            <person name="Chan A.P."/>
            <person name="Crabtree J."/>
            <person name="Zhao Q."/>
            <person name="Lorenzi H."/>
            <person name="Orvis J."/>
            <person name="Puiu D."/>
            <person name="Melake-Berhan A."/>
            <person name="Jones K.M."/>
            <person name="Redman J."/>
            <person name="Chen G."/>
            <person name="Cahoon E.B."/>
            <person name="Gedil M."/>
            <person name="Stanke M."/>
            <person name="Haas B.J."/>
            <person name="Wortman J.R."/>
            <person name="Fraser-Liggett C.M."/>
            <person name="Ravel J."/>
            <person name="Rabinowicz P.D."/>
        </authorList>
    </citation>
    <scope>NUCLEOTIDE SEQUENCE [LARGE SCALE GENOMIC DNA]</scope>
    <source>
        <strain evidence="3">cv. Hale</strain>
    </source>
</reference>
<sequence>MLRFKEIRIEEYRTCAANEVVDRLTKTSQQNSFHKNDSKKEEAKKKHKMDKSKIHDVVLVDESTRILKNLLNGKELCQRTRILHMASVRVVILNDESNKKG</sequence>
<feature type="region of interest" description="Disordered" evidence="1">
    <location>
        <begin position="26"/>
        <end position="49"/>
    </location>
</feature>
<proteinExistence type="predicted"/>
<dbReference type="Proteomes" id="UP000008311">
    <property type="component" value="Unassembled WGS sequence"/>
</dbReference>
<dbReference type="Gene3D" id="3.30.420.40">
    <property type="match status" value="1"/>
</dbReference>